<proteinExistence type="inferred from homology"/>
<keyword evidence="7" id="KW-1185">Reference proteome</keyword>
<dbReference type="Gene3D" id="3.40.50.300">
    <property type="entry name" value="P-loop containing nucleotide triphosphate hydrolases"/>
    <property type="match status" value="1"/>
</dbReference>
<name>A0ABP7Q330_9SPHI</name>
<gene>
    <name evidence="6" type="ORF">GCM10022210_27350</name>
</gene>
<reference evidence="7" key="1">
    <citation type="journal article" date="2019" name="Int. J. Syst. Evol. Microbiol.">
        <title>The Global Catalogue of Microorganisms (GCM) 10K type strain sequencing project: providing services to taxonomists for standard genome sequencing and annotation.</title>
        <authorList>
            <consortium name="The Broad Institute Genomics Platform"/>
            <consortium name="The Broad Institute Genome Sequencing Center for Infectious Disease"/>
            <person name="Wu L."/>
            <person name="Ma J."/>
        </authorList>
    </citation>
    <scope>NUCLEOTIDE SEQUENCE [LARGE SCALE GENOMIC DNA]</scope>
    <source>
        <strain evidence="7">JCM 16601</strain>
    </source>
</reference>
<evidence type="ECO:0000313" key="7">
    <source>
        <dbReference type="Proteomes" id="UP001500742"/>
    </source>
</evidence>
<keyword evidence="2" id="KW-0813">Transport</keyword>
<dbReference type="InterPro" id="IPR003593">
    <property type="entry name" value="AAA+_ATPase"/>
</dbReference>
<dbReference type="InterPro" id="IPR027417">
    <property type="entry name" value="P-loop_NTPase"/>
</dbReference>
<dbReference type="CDD" id="cd10147">
    <property type="entry name" value="Wzt_C-like"/>
    <property type="match status" value="1"/>
</dbReference>
<dbReference type="InterPro" id="IPR015860">
    <property type="entry name" value="ABC_transpr_TagH-like"/>
</dbReference>
<dbReference type="InterPro" id="IPR029439">
    <property type="entry name" value="Wzt_C"/>
</dbReference>
<evidence type="ECO:0000256" key="2">
    <source>
        <dbReference type="ARBA" id="ARBA00022448"/>
    </source>
</evidence>
<dbReference type="PROSITE" id="PS50893">
    <property type="entry name" value="ABC_TRANSPORTER_2"/>
    <property type="match status" value="1"/>
</dbReference>
<dbReference type="SMART" id="SM00382">
    <property type="entry name" value="AAA"/>
    <property type="match status" value="1"/>
</dbReference>
<evidence type="ECO:0000256" key="4">
    <source>
        <dbReference type="ARBA" id="ARBA00022840"/>
    </source>
</evidence>
<organism evidence="6 7">
    <name type="scientific">Mucilaginibacter dorajii</name>
    <dbReference type="NCBI Taxonomy" id="692994"/>
    <lineage>
        <taxon>Bacteria</taxon>
        <taxon>Pseudomonadati</taxon>
        <taxon>Bacteroidota</taxon>
        <taxon>Sphingobacteriia</taxon>
        <taxon>Sphingobacteriales</taxon>
        <taxon>Sphingobacteriaceae</taxon>
        <taxon>Mucilaginibacter</taxon>
    </lineage>
</organism>
<accession>A0ABP7Q330</accession>
<dbReference type="Pfam" id="PF00005">
    <property type="entry name" value="ABC_tran"/>
    <property type="match status" value="1"/>
</dbReference>
<dbReference type="InterPro" id="IPR003439">
    <property type="entry name" value="ABC_transporter-like_ATP-bd"/>
</dbReference>
<keyword evidence="4" id="KW-0067">ATP-binding</keyword>
<dbReference type="InterPro" id="IPR050683">
    <property type="entry name" value="Bact_Polysacc_Export_ATP-bd"/>
</dbReference>
<comment type="similarity">
    <text evidence="1">Belongs to the ABC transporter superfamily.</text>
</comment>
<dbReference type="PANTHER" id="PTHR46743:SF2">
    <property type="entry name" value="TEICHOIC ACIDS EXPORT ATP-BINDING PROTEIN TAGH"/>
    <property type="match status" value="1"/>
</dbReference>
<dbReference type="CDD" id="cd03220">
    <property type="entry name" value="ABC_KpsT_Wzt"/>
    <property type="match status" value="1"/>
</dbReference>
<protein>
    <recommendedName>
        <fullName evidence="5">ABC transporter domain-containing protein</fullName>
    </recommendedName>
</protein>
<evidence type="ECO:0000256" key="1">
    <source>
        <dbReference type="ARBA" id="ARBA00005417"/>
    </source>
</evidence>
<keyword evidence="3" id="KW-0547">Nucleotide-binding</keyword>
<comment type="caution">
    <text evidence="6">The sequence shown here is derived from an EMBL/GenBank/DDBJ whole genome shotgun (WGS) entry which is preliminary data.</text>
</comment>
<sequence>MPPVIKAENLSKAYQLGEIGTGTLSRDLERYWAKIRGKEDPFLKIGEVNDRTKKGQSDVVWSLKDINFDIEQGDAVGIIGKNGAGKSTLLKILSRVTAPTTGSVKLKGRIASLLEVGTGFHPELSGRENIYLNGAILGMRKAEIKRNFDEIVDFSGVERYIDTPVKRYSSGMYVRLAFAVAAHLEAEILIVDEVLAVGDAEFQKKCLGKMGEVSKGEGRTVLFVSHNMASISQLCNKAILLNNGKLDYFDYAASTINEYLKTDNSQAEAIFKANKSLSMSVLSASLINKDGKKSSEIALQSNFTIKVTYQVNTPQRDVICAVGIMHQGTPINTTWTEPATLQEGIYHTYFQMDLLHLAIGTYTIGIGLSIGKSNIQYIGEALIFTIELDRLSDSTIVSYEANTGLLINQMKFETIKDNEANF</sequence>
<evidence type="ECO:0000313" key="6">
    <source>
        <dbReference type="EMBL" id="GAA3975408.1"/>
    </source>
</evidence>
<dbReference type="Gene3D" id="2.70.50.60">
    <property type="entry name" value="abc- transporter (atp binding component) like domain"/>
    <property type="match status" value="1"/>
</dbReference>
<evidence type="ECO:0000259" key="5">
    <source>
        <dbReference type="PROSITE" id="PS50893"/>
    </source>
</evidence>
<dbReference type="PANTHER" id="PTHR46743">
    <property type="entry name" value="TEICHOIC ACIDS EXPORT ATP-BINDING PROTEIN TAGH"/>
    <property type="match status" value="1"/>
</dbReference>
<dbReference type="RefSeq" id="WP_259087610.1">
    <property type="nucleotide sequence ID" value="NZ_BAAAZC010000019.1"/>
</dbReference>
<dbReference type="SUPFAM" id="SSF52540">
    <property type="entry name" value="P-loop containing nucleoside triphosphate hydrolases"/>
    <property type="match status" value="1"/>
</dbReference>
<dbReference type="EMBL" id="BAAAZC010000019">
    <property type="protein sequence ID" value="GAA3975408.1"/>
    <property type="molecule type" value="Genomic_DNA"/>
</dbReference>
<feature type="domain" description="ABC transporter" evidence="5">
    <location>
        <begin position="43"/>
        <end position="268"/>
    </location>
</feature>
<dbReference type="Proteomes" id="UP001500742">
    <property type="component" value="Unassembled WGS sequence"/>
</dbReference>
<dbReference type="Pfam" id="PF14524">
    <property type="entry name" value="Wzt_C"/>
    <property type="match status" value="1"/>
</dbReference>
<evidence type="ECO:0000256" key="3">
    <source>
        <dbReference type="ARBA" id="ARBA00022741"/>
    </source>
</evidence>